<dbReference type="Proteomes" id="UP000503278">
    <property type="component" value="Chromosome"/>
</dbReference>
<dbReference type="KEGG" id="mrob:HH214_17745"/>
<keyword evidence="2" id="KW-0808">Transferase</keyword>
<dbReference type="InterPro" id="IPR045057">
    <property type="entry name" value="Gcn5-rel_NAT"/>
</dbReference>
<feature type="domain" description="N-acetyltransferase" evidence="1">
    <location>
        <begin position="1"/>
        <end position="63"/>
    </location>
</feature>
<name>A0A7L5EB22_9SPHI</name>
<organism evidence="2 3">
    <name type="scientific">Mucilaginibacter robiniae</name>
    <dbReference type="NCBI Taxonomy" id="2728022"/>
    <lineage>
        <taxon>Bacteria</taxon>
        <taxon>Pseudomonadati</taxon>
        <taxon>Bacteroidota</taxon>
        <taxon>Sphingobacteriia</taxon>
        <taxon>Sphingobacteriales</taxon>
        <taxon>Sphingobacteriaceae</taxon>
        <taxon>Mucilaginibacter</taxon>
    </lineage>
</organism>
<dbReference type="InterPro" id="IPR016181">
    <property type="entry name" value="Acyl_CoA_acyltransferase"/>
</dbReference>
<dbReference type="InterPro" id="IPR031165">
    <property type="entry name" value="GNAT_YJDJ"/>
</dbReference>
<dbReference type="PANTHER" id="PTHR31435:SF10">
    <property type="entry name" value="BSR4717 PROTEIN"/>
    <property type="match status" value="1"/>
</dbReference>
<dbReference type="PANTHER" id="PTHR31435">
    <property type="entry name" value="PROTEIN NATD1"/>
    <property type="match status" value="1"/>
</dbReference>
<proteinExistence type="predicted"/>
<dbReference type="SUPFAM" id="SSF55729">
    <property type="entry name" value="Acyl-CoA N-acyltransferases (Nat)"/>
    <property type="match status" value="1"/>
</dbReference>
<reference evidence="2 3" key="1">
    <citation type="submission" date="2020-04" db="EMBL/GenBank/DDBJ databases">
        <title>Genome sequencing of novel species.</title>
        <authorList>
            <person name="Heo J."/>
            <person name="Kim S.-J."/>
            <person name="Kim J.-S."/>
            <person name="Hong S.-B."/>
            <person name="Kwon S.-W."/>
        </authorList>
    </citation>
    <scope>NUCLEOTIDE SEQUENCE [LARGE SCALE GENOMIC DNA]</scope>
    <source>
        <strain evidence="2 3">F39-2</strain>
    </source>
</reference>
<evidence type="ECO:0000259" key="1">
    <source>
        <dbReference type="PROSITE" id="PS51729"/>
    </source>
</evidence>
<evidence type="ECO:0000313" key="3">
    <source>
        <dbReference type="Proteomes" id="UP000503278"/>
    </source>
</evidence>
<dbReference type="RefSeq" id="WP_169609889.1">
    <property type="nucleotide sequence ID" value="NZ_CP051682.1"/>
</dbReference>
<sequence>MDDHTMDIYHTEVADQLRGQNMGKKLVEAGVNYARENHLKIAPSCTFAKTVFARNKDYRDVLA</sequence>
<dbReference type="AlphaFoldDB" id="A0A7L5EB22"/>
<dbReference type="Gene3D" id="3.40.630.30">
    <property type="match status" value="1"/>
</dbReference>
<protein>
    <submittedName>
        <fullName evidence="2">N-acetyltransferase</fullName>
    </submittedName>
</protein>
<dbReference type="Pfam" id="PF14542">
    <property type="entry name" value="Acetyltransf_CG"/>
    <property type="match status" value="1"/>
</dbReference>
<dbReference type="PROSITE" id="PS51729">
    <property type="entry name" value="GNAT_YJDJ"/>
    <property type="match status" value="1"/>
</dbReference>
<accession>A0A7L5EB22</accession>
<dbReference type="GO" id="GO:0016740">
    <property type="term" value="F:transferase activity"/>
    <property type="evidence" value="ECO:0007669"/>
    <property type="project" value="UniProtKB-KW"/>
</dbReference>
<keyword evidence="3" id="KW-1185">Reference proteome</keyword>
<evidence type="ECO:0000313" key="2">
    <source>
        <dbReference type="EMBL" id="QJD97586.1"/>
    </source>
</evidence>
<dbReference type="EMBL" id="CP051682">
    <property type="protein sequence ID" value="QJD97586.1"/>
    <property type="molecule type" value="Genomic_DNA"/>
</dbReference>
<gene>
    <name evidence="2" type="ORF">HH214_17745</name>
</gene>